<name>A0A345P477_9GAMM</name>
<keyword evidence="3" id="KW-0804">Transcription</keyword>
<dbReference type="NCBIfam" id="NF008732">
    <property type="entry name" value="PRK11753.1"/>
    <property type="match status" value="1"/>
</dbReference>
<dbReference type="GO" id="GO:0003677">
    <property type="term" value="F:DNA binding"/>
    <property type="evidence" value="ECO:0007669"/>
    <property type="project" value="UniProtKB-KW"/>
</dbReference>
<dbReference type="GO" id="GO:0005829">
    <property type="term" value="C:cytosol"/>
    <property type="evidence" value="ECO:0007669"/>
    <property type="project" value="TreeGrafter"/>
</dbReference>
<evidence type="ECO:0000313" key="6">
    <source>
        <dbReference type="EMBL" id="AXI02086.1"/>
    </source>
</evidence>
<evidence type="ECO:0000259" key="4">
    <source>
        <dbReference type="PROSITE" id="PS50042"/>
    </source>
</evidence>
<dbReference type="InterPro" id="IPR036388">
    <property type="entry name" value="WH-like_DNA-bd_sf"/>
</dbReference>
<dbReference type="EMBL" id="CP031222">
    <property type="protein sequence ID" value="AXI02086.1"/>
    <property type="molecule type" value="Genomic_DNA"/>
</dbReference>
<dbReference type="Gene3D" id="2.60.120.10">
    <property type="entry name" value="Jelly Rolls"/>
    <property type="match status" value="1"/>
</dbReference>
<dbReference type="PANTHER" id="PTHR24567:SF68">
    <property type="entry name" value="DNA-BINDING TRANSCRIPTIONAL DUAL REGULATOR CRP"/>
    <property type="match status" value="1"/>
</dbReference>
<dbReference type="RefSeq" id="WP_114898196.1">
    <property type="nucleotide sequence ID" value="NZ_CP031222.1"/>
</dbReference>
<dbReference type="InterPro" id="IPR018490">
    <property type="entry name" value="cNMP-bd_dom_sf"/>
</dbReference>
<dbReference type="PANTHER" id="PTHR24567">
    <property type="entry name" value="CRP FAMILY TRANSCRIPTIONAL REGULATORY PROTEIN"/>
    <property type="match status" value="1"/>
</dbReference>
<dbReference type="InterPro" id="IPR012318">
    <property type="entry name" value="HTH_CRP"/>
</dbReference>
<gene>
    <name evidence="6" type="ORF">HYN46_03960</name>
</gene>
<sequence>MTNFPSTTKKRNTPALPADLSPSLHALLNHIPIKTYAARTTVVNKGDTSSSMFFIVKGSVAIISQESGKRDIVLAYLNEGSFFGEMGLFEKQPTRTALVRTRSRCDIVEVSYDQFLSFTKLYPELLFDICSQLSIRLKQTTRKVTDLTVLDVTGRIARCLLDLSTQPDAIPKTEGTQIHITRQEIGKLVGCSREMVGRVLKTLEDQHTIKTNGKTILIYRTEA</sequence>
<dbReference type="InterPro" id="IPR000595">
    <property type="entry name" value="cNMP-bd_dom"/>
</dbReference>
<evidence type="ECO:0000256" key="3">
    <source>
        <dbReference type="ARBA" id="ARBA00023163"/>
    </source>
</evidence>
<dbReference type="FunFam" id="1.10.10.10:FF:000006">
    <property type="entry name" value="cAMP-activated global transcriptional regulator CRP"/>
    <property type="match status" value="1"/>
</dbReference>
<dbReference type="InterPro" id="IPR050397">
    <property type="entry name" value="Env_Response_Regulators"/>
</dbReference>
<dbReference type="AlphaFoldDB" id="A0A345P477"/>
<dbReference type="InterPro" id="IPR036390">
    <property type="entry name" value="WH_DNA-bd_sf"/>
</dbReference>
<feature type="domain" description="HTH crp-type" evidence="5">
    <location>
        <begin position="150"/>
        <end position="222"/>
    </location>
</feature>
<dbReference type="OrthoDB" id="61906at2"/>
<dbReference type="InterPro" id="IPR018335">
    <property type="entry name" value="Tscrpt_reg_HTH_Crp-type_CS"/>
</dbReference>
<dbReference type="SUPFAM" id="SSF46785">
    <property type="entry name" value="Winged helix' DNA-binding domain"/>
    <property type="match status" value="1"/>
</dbReference>
<dbReference type="PRINTS" id="PR00034">
    <property type="entry name" value="HTHCRP"/>
</dbReference>
<dbReference type="GO" id="GO:0003700">
    <property type="term" value="F:DNA-binding transcription factor activity"/>
    <property type="evidence" value="ECO:0007669"/>
    <property type="project" value="InterPro"/>
</dbReference>
<keyword evidence="7" id="KW-1185">Reference proteome</keyword>
<dbReference type="PROSITE" id="PS50042">
    <property type="entry name" value="CNMP_BINDING_3"/>
    <property type="match status" value="1"/>
</dbReference>
<dbReference type="KEGG" id="mbah:HYN46_03960"/>
<proteinExistence type="predicted"/>
<dbReference type="PROSITE" id="PS00042">
    <property type="entry name" value="HTH_CRP_1"/>
    <property type="match status" value="1"/>
</dbReference>
<dbReference type="Pfam" id="PF13545">
    <property type="entry name" value="HTH_Crp_2"/>
    <property type="match status" value="1"/>
</dbReference>
<accession>A0A345P477</accession>
<evidence type="ECO:0000313" key="7">
    <source>
        <dbReference type="Proteomes" id="UP000253940"/>
    </source>
</evidence>
<keyword evidence="1" id="KW-0805">Transcription regulation</keyword>
<dbReference type="InterPro" id="IPR018488">
    <property type="entry name" value="cNMP-bd_CS"/>
</dbReference>
<dbReference type="Pfam" id="PF00027">
    <property type="entry name" value="cNMP_binding"/>
    <property type="match status" value="1"/>
</dbReference>
<evidence type="ECO:0000256" key="2">
    <source>
        <dbReference type="ARBA" id="ARBA00023125"/>
    </source>
</evidence>
<organism evidence="6 7">
    <name type="scientific">Aquirhabdus parva</name>
    <dbReference type="NCBI Taxonomy" id="2283318"/>
    <lineage>
        <taxon>Bacteria</taxon>
        <taxon>Pseudomonadati</taxon>
        <taxon>Pseudomonadota</taxon>
        <taxon>Gammaproteobacteria</taxon>
        <taxon>Moraxellales</taxon>
        <taxon>Moraxellaceae</taxon>
        <taxon>Aquirhabdus</taxon>
    </lineage>
</organism>
<dbReference type="SMART" id="SM00100">
    <property type="entry name" value="cNMP"/>
    <property type="match status" value="1"/>
</dbReference>
<keyword evidence="2" id="KW-0238">DNA-binding</keyword>
<dbReference type="Proteomes" id="UP000253940">
    <property type="component" value="Chromosome"/>
</dbReference>
<evidence type="ECO:0000256" key="1">
    <source>
        <dbReference type="ARBA" id="ARBA00023015"/>
    </source>
</evidence>
<evidence type="ECO:0000259" key="5">
    <source>
        <dbReference type="PROSITE" id="PS51063"/>
    </source>
</evidence>
<dbReference type="InterPro" id="IPR014710">
    <property type="entry name" value="RmlC-like_jellyroll"/>
</dbReference>
<dbReference type="SMART" id="SM00419">
    <property type="entry name" value="HTH_CRP"/>
    <property type="match status" value="1"/>
</dbReference>
<feature type="domain" description="Cyclic nucleotide-binding" evidence="4">
    <location>
        <begin position="27"/>
        <end position="115"/>
    </location>
</feature>
<dbReference type="SUPFAM" id="SSF51206">
    <property type="entry name" value="cAMP-binding domain-like"/>
    <property type="match status" value="1"/>
</dbReference>
<protein>
    <submittedName>
        <fullName evidence="6">cAMP-activated global transcriptional regulator CRP</fullName>
    </submittedName>
</protein>
<reference evidence="6 7" key="1">
    <citation type="submission" date="2018-07" db="EMBL/GenBank/DDBJ databases">
        <title>Genome sequencing of Moraxellaceae gen. HYN0046.</title>
        <authorList>
            <person name="Kim M."/>
            <person name="Yi H."/>
        </authorList>
    </citation>
    <scope>NUCLEOTIDE SEQUENCE [LARGE SCALE GENOMIC DNA]</scope>
    <source>
        <strain evidence="6 7">HYN0046</strain>
    </source>
</reference>
<dbReference type="PROSITE" id="PS00889">
    <property type="entry name" value="CNMP_BINDING_2"/>
    <property type="match status" value="1"/>
</dbReference>
<dbReference type="CDD" id="cd00038">
    <property type="entry name" value="CAP_ED"/>
    <property type="match status" value="1"/>
</dbReference>
<dbReference type="Gene3D" id="1.10.10.10">
    <property type="entry name" value="Winged helix-like DNA-binding domain superfamily/Winged helix DNA-binding domain"/>
    <property type="match status" value="1"/>
</dbReference>
<dbReference type="PROSITE" id="PS51063">
    <property type="entry name" value="HTH_CRP_2"/>
    <property type="match status" value="1"/>
</dbReference>